<dbReference type="PANTHER" id="PTHR13817:SF73">
    <property type="entry name" value="FIBRONECTIN TYPE-III DOMAIN-CONTAINING PROTEIN"/>
    <property type="match status" value="1"/>
</dbReference>
<protein>
    <submittedName>
        <fullName evidence="4">Unannotated protein</fullName>
    </submittedName>
</protein>
<feature type="domain" description="Fibronectin type-III" evidence="3">
    <location>
        <begin position="308"/>
        <end position="408"/>
    </location>
</feature>
<dbReference type="SUPFAM" id="SSF49265">
    <property type="entry name" value="Fibronectin type III"/>
    <property type="match status" value="3"/>
</dbReference>
<gene>
    <name evidence="4" type="ORF">UFOPK2086_00550</name>
</gene>
<dbReference type="InterPro" id="IPR003961">
    <property type="entry name" value="FN3_dom"/>
</dbReference>
<dbReference type="PANTHER" id="PTHR13817">
    <property type="entry name" value="TITIN"/>
    <property type="match status" value="1"/>
</dbReference>
<dbReference type="Pfam" id="PF00041">
    <property type="entry name" value="fn3"/>
    <property type="match status" value="4"/>
</dbReference>
<keyword evidence="1" id="KW-0677">Repeat</keyword>
<dbReference type="Gene3D" id="2.60.40.10">
    <property type="entry name" value="Immunoglobulins"/>
    <property type="match status" value="5"/>
</dbReference>
<evidence type="ECO:0000256" key="1">
    <source>
        <dbReference type="ARBA" id="ARBA00022737"/>
    </source>
</evidence>
<feature type="region of interest" description="Disordered" evidence="2">
    <location>
        <begin position="593"/>
        <end position="614"/>
    </location>
</feature>
<dbReference type="PROSITE" id="PS50853">
    <property type="entry name" value="FN3"/>
    <property type="match status" value="5"/>
</dbReference>
<evidence type="ECO:0000259" key="3">
    <source>
        <dbReference type="PROSITE" id="PS50853"/>
    </source>
</evidence>
<sequence>MNKRHRIWAIASVLSLLLVLFPSWSPAAATPTGLTGIAGNQSVALSWTLPDTTSFPFSFNGTTYNEVYVGSNSFLTFGGGSTSLSNFGASNPNFPSVHICAGDWSFQTVQFRIDNSVTPNQLRIRFQGTSSTSGGSTPNMIYEAVFFRDMPYFDLLVGTYNACGFTSSKLLTNGASLAAPVSFAANTNWRITGLSASLNGNTSTWLGNSNASVAANSNGWMALNTVSRDDSFVSSRLRPSSYLVQASSNGGASWANSVDTNSTTTSYTYRSLSNGTPYVFRVAPYYSNTAITGEWSSQSPSYTPASFPPGQPTSLVSTSGNGRATLSWVAPSSVGDSAISGYRIEYSTNGGGSWLTLNSNTWSTSTSQTVTGLTNGTSYSFRVAAVNSSSTGSYSATASATPALVPPGQPTSLVATSGNGQVSLSWVAPSSVGDSAISGYRIEYSSNGGGSWLTLNSNTWSTSTSQSVTGLINGTSYSFRVAAINSSATGSYSASATATPTLVPPGQPTSLLATSGNGQVSLSWVAPSSVGDSAISGYRIEYSSNGGGSWSTYDSNTWSTSRTRTVAWLTNGTSYVFRVAAINSSATGSYSASATAVPKDPNLPAAPSTLTASPGDGQTVLQWSPVASPYLNGYRIEYSSNLGSSWWTVTSNTYSTSTTRTITGLTNGTSYMFRVAAVANYYGRGDFVSASVVPTRSVTTSQNKSTTINSKTKTPKTKYVSKNFASGNTRLSLSSVMQSAKIGMSGMRSLSGSIQSYFGEPCRVSGKTVLRGDRESSCVVRVTMKKSDGSTVVATVTIRGSARTKN</sequence>
<name>A0A6J6JEV2_9ZZZZ</name>
<dbReference type="PRINTS" id="PR00014">
    <property type="entry name" value="FNTYPEIII"/>
</dbReference>
<feature type="domain" description="Fibronectin type-III" evidence="3">
    <location>
        <begin position="409"/>
        <end position="503"/>
    </location>
</feature>
<dbReference type="EMBL" id="CAEZVQ010000053">
    <property type="protein sequence ID" value="CAB4634509.1"/>
    <property type="molecule type" value="Genomic_DNA"/>
</dbReference>
<organism evidence="4">
    <name type="scientific">freshwater metagenome</name>
    <dbReference type="NCBI Taxonomy" id="449393"/>
    <lineage>
        <taxon>unclassified sequences</taxon>
        <taxon>metagenomes</taxon>
        <taxon>ecological metagenomes</taxon>
    </lineage>
</organism>
<feature type="domain" description="Fibronectin type-III" evidence="3">
    <location>
        <begin position="504"/>
        <end position="601"/>
    </location>
</feature>
<dbReference type="InterPro" id="IPR050964">
    <property type="entry name" value="Striated_Muscle_Regulatory"/>
</dbReference>
<feature type="domain" description="Fibronectin type-III" evidence="3">
    <location>
        <begin position="207"/>
        <end position="306"/>
    </location>
</feature>
<dbReference type="CDD" id="cd00063">
    <property type="entry name" value="FN3"/>
    <property type="match status" value="4"/>
</dbReference>
<evidence type="ECO:0000313" key="4">
    <source>
        <dbReference type="EMBL" id="CAB4634509.1"/>
    </source>
</evidence>
<dbReference type="InterPro" id="IPR036116">
    <property type="entry name" value="FN3_sf"/>
</dbReference>
<dbReference type="SMART" id="SM00060">
    <property type="entry name" value="FN3"/>
    <property type="match status" value="5"/>
</dbReference>
<accession>A0A6J6JEV2</accession>
<dbReference type="InterPro" id="IPR013783">
    <property type="entry name" value="Ig-like_fold"/>
</dbReference>
<evidence type="ECO:0000256" key="2">
    <source>
        <dbReference type="SAM" id="MobiDB-lite"/>
    </source>
</evidence>
<dbReference type="AlphaFoldDB" id="A0A6J6JEV2"/>
<reference evidence="4" key="1">
    <citation type="submission" date="2020-05" db="EMBL/GenBank/DDBJ databases">
        <authorList>
            <person name="Chiriac C."/>
            <person name="Salcher M."/>
            <person name="Ghai R."/>
            <person name="Kavagutti S V."/>
        </authorList>
    </citation>
    <scope>NUCLEOTIDE SEQUENCE</scope>
</reference>
<proteinExistence type="predicted"/>
<feature type="domain" description="Fibronectin type-III" evidence="3">
    <location>
        <begin position="603"/>
        <end position="698"/>
    </location>
</feature>